<sequence>MIVSFRPHTLSYQITTEGREDENGDFHPGETSFAGEIPCRCEPNGGKAEVRVFDDGTTSVYRYIIYMDRDCKDFKKDEQVRVSRKDGSILVEAKVLGFQRDQLNARIWV</sequence>
<keyword evidence="2" id="KW-1185">Reference proteome</keyword>
<dbReference type="AlphaFoldDB" id="A0AA41D711"/>
<reference evidence="1 2" key="1">
    <citation type="journal article" date="2021" name="Sci. Rep.">
        <title>The distribution of antibiotic resistance genes in chicken gut microbiota commensals.</title>
        <authorList>
            <person name="Juricova H."/>
            <person name="Matiasovicova J."/>
            <person name="Kubasova T."/>
            <person name="Cejkova D."/>
            <person name="Rychlik I."/>
        </authorList>
    </citation>
    <scope>NUCLEOTIDE SEQUENCE [LARGE SCALE GENOMIC DNA]</scope>
    <source>
        <strain evidence="1 2">An421</strain>
    </source>
</reference>
<protein>
    <submittedName>
        <fullName evidence="1">Uncharacterized protein</fullName>
    </submittedName>
</protein>
<dbReference type="RefSeq" id="WP_204970992.1">
    <property type="nucleotide sequence ID" value="NZ_JAAZTS010000002.1"/>
</dbReference>
<evidence type="ECO:0000313" key="1">
    <source>
        <dbReference type="EMBL" id="MBM6856504.1"/>
    </source>
</evidence>
<gene>
    <name evidence="1" type="ORF">H6D15_02610</name>
</gene>
<evidence type="ECO:0000313" key="2">
    <source>
        <dbReference type="Proteomes" id="UP000698924"/>
    </source>
</evidence>
<comment type="caution">
    <text evidence="1">The sequence shown here is derived from an EMBL/GenBank/DDBJ whole genome shotgun (WGS) entry which is preliminary data.</text>
</comment>
<name>A0AA41D711_9BACT</name>
<organism evidence="1 2">
    <name type="scientific">Caecibacteroides pullorum</name>
    <dbReference type="NCBI Taxonomy" id="2725562"/>
    <lineage>
        <taxon>Bacteria</taxon>
        <taxon>Pseudomonadati</taxon>
        <taxon>Bacteroidota</taxon>
        <taxon>Bacteroidia</taxon>
        <taxon>Bacteroidales</taxon>
        <taxon>Bacteroidaceae</taxon>
        <taxon>Caecibacteroides</taxon>
    </lineage>
</organism>
<proteinExistence type="predicted"/>
<accession>A0AA41D711</accession>
<dbReference type="EMBL" id="JACJMO010000002">
    <property type="protein sequence ID" value="MBM6856504.1"/>
    <property type="molecule type" value="Genomic_DNA"/>
</dbReference>
<dbReference type="Proteomes" id="UP000698924">
    <property type="component" value="Unassembled WGS sequence"/>
</dbReference>